<sequence length="453" mass="47176">EEPMEGTMETAPPEGTVPPGETPPEEEQPEEDGSRTWMWVAVAVIGILIVVLAYLAFRPSGEESYKMGLSLSTLNNPFFVTLKEGAEEAAEKAGVELIVVDAQDDPAKEATNMEDLIQQGVDAILVNPTDADAIVPSIQKANEADIPVFTIDRGANGGVVVSHIASDNVAGGAAAGKFLCESIGGEGKVVELEGIAGTSAARDRGNGFNTYMSNECSGVEIVARQTANFNRAEGLTVFENILQAQPEINGTFAHNDEMILGAIEAAEAAGRAGEIVFVGFDAVDDAVAAVNAGRLAATIKQQPSEMGRLGIEIAVKFLDGETVEQYIPVDLSLVSGDFAPVEPEPTEVTLGLSLSTLNNPFFVTLRDGAQAAADAAGVKLVVVDSQDDSAKEATNIEDLIQQGVSVIMINPTDAAAIVPSVQKANEAGIPVFTIDRGTDGGTIVSHIASDNVA</sequence>
<dbReference type="Pfam" id="PF20088">
    <property type="entry name" value="DUF6480"/>
    <property type="match status" value="1"/>
</dbReference>
<reference evidence="7" key="1">
    <citation type="journal article" date="2014" name="Front. Microbiol.">
        <title>High frequency of phylogenetically diverse reductive dehalogenase-homologous genes in deep subseafloor sedimentary metagenomes.</title>
        <authorList>
            <person name="Kawai M."/>
            <person name="Futagami T."/>
            <person name="Toyoda A."/>
            <person name="Takaki Y."/>
            <person name="Nishi S."/>
            <person name="Hori S."/>
            <person name="Arai W."/>
            <person name="Tsubouchi T."/>
            <person name="Morono Y."/>
            <person name="Uchiyama I."/>
            <person name="Ito T."/>
            <person name="Fujiyama A."/>
            <person name="Inagaki F."/>
            <person name="Takami H."/>
        </authorList>
    </citation>
    <scope>NUCLEOTIDE SEQUENCE</scope>
    <source>
        <strain evidence="7">Expedition CK06-06</strain>
    </source>
</reference>
<feature type="compositionally biased region" description="Low complexity" evidence="4">
    <location>
        <begin position="9"/>
        <end position="19"/>
    </location>
</feature>
<evidence type="ECO:0000256" key="4">
    <source>
        <dbReference type="SAM" id="MobiDB-lite"/>
    </source>
</evidence>
<dbReference type="InterPro" id="IPR025997">
    <property type="entry name" value="SBP_2_dom"/>
</dbReference>
<dbReference type="Gene3D" id="3.40.50.2300">
    <property type="match status" value="3"/>
</dbReference>
<feature type="domain" description="Periplasmic binding protein" evidence="6">
    <location>
        <begin position="68"/>
        <end position="321"/>
    </location>
</feature>
<dbReference type="InterPro" id="IPR028082">
    <property type="entry name" value="Peripla_BP_I"/>
</dbReference>
<feature type="region of interest" description="Disordered" evidence="4">
    <location>
        <begin position="1"/>
        <end position="33"/>
    </location>
</feature>
<evidence type="ECO:0000256" key="1">
    <source>
        <dbReference type="ARBA" id="ARBA00004196"/>
    </source>
</evidence>
<evidence type="ECO:0000259" key="6">
    <source>
        <dbReference type="Pfam" id="PF13407"/>
    </source>
</evidence>
<dbReference type="PANTHER" id="PTHR46847:SF1">
    <property type="entry name" value="D-ALLOSE-BINDING PERIPLASMIC PROTEIN-RELATED"/>
    <property type="match status" value="1"/>
</dbReference>
<organism evidence="7">
    <name type="scientific">marine sediment metagenome</name>
    <dbReference type="NCBI Taxonomy" id="412755"/>
    <lineage>
        <taxon>unclassified sequences</taxon>
        <taxon>metagenomes</taxon>
        <taxon>ecological metagenomes</taxon>
    </lineage>
</organism>
<keyword evidence="5" id="KW-0812">Transmembrane</keyword>
<dbReference type="EMBL" id="BARS01004576">
    <property type="protein sequence ID" value="GAF80362.1"/>
    <property type="molecule type" value="Genomic_DNA"/>
</dbReference>
<dbReference type="InterPro" id="IPR045512">
    <property type="entry name" value="DUF6480"/>
</dbReference>
<feature type="non-terminal residue" evidence="7">
    <location>
        <position position="453"/>
    </location>
</feature>
<comment type="caution">
    <text evidence="7">The sequence shown here is derived from an EMBL/GenBank/DDBJ whole genome shotgun (WGS) entry which is preliminary data.</text>
</comment>
<dbReference type="PANTHER" id="PTHR46847">
    <property type="entry name" value="D-ALLOSE-BINDING PERIPLASMIC PROTEIN-RELATED"/>
    <property type="match status" value="1"/>
</dbReference>
<accession>X0SWR3</accession>
<protein>
    <recommendedName>
        <fullName evidence="6">Periplasmic binding protein domain-containing protein</fullName>
    </recommendedName>
</protein>
<name>X0SWR3_9ZZZZ</name>
<dbReference type="SUPFAM" id="SSF53822">
    <property type="entry name" value="Periplasmic binding protein-like I"/>
    <property type="match status" value="2"/>
</dbReference>
<proteinExistence type="inferred from homology"/>
<feature type="domain" description="Periplasmic binding protein" evidence="6">
    <location>
        <begin position="351"/>
        <end position="452"/>
    </location>
</feature>
<evidence type="ECO:0000256" key="5">
    <source>
        <dbReference type="SAM" id="Phobius"/>
    </source>
</evidence>
<evidence type="ECO:0000313" key="7">
    <source>
        <dbReference type="EMBL" id="GAF80362.1"/>
    </source>
</evidence>
<evidence type="ECO:0000256" key="2">
    <source>
        <dbReference type="ARBA" id="ARBA00007639"/>
    </source>
</evidence>
<dbReference type="AlphaFoldDB" id="X0SWR3"/>
<comment type="subcellular location">
    <subcellularLocation>
        <location evidence="1">Cell envelope</location>
    </subcellularLocation>
</comment>
<feature type="non-terminal residue" evidence="7">
    <location>
        <position position="1"/>
    </location>
</feature>
<evidence type="ECO:0000256" key="3">
    <source>
        <dbReference type="ARBA" id="ARBA00022729"/>
    </source>
</evidence>
<dbReference type="GO" id="GO:0030246">
    <property type="term" value="F:carbohydrate binding"/>
    <property type="evidence" value="ECO:0007669"/>
    <property type="project" value="UniProtKB-ARBA"/>
</dbReference>
<dbReference type="Pfam" id="PF13407">
    <property type="entry name" value="Peripla_BP_4"/>
    <property type="match status" value="2"/>
</dbReference>
<keyword evidence="5" id="KW-0472">Membrane</keyword>
<keyword evidence="5" id="KW-1133">Transmembrane helix</keyword>
<comment type="similarity">
    <text evidence="2">Belongs to the bacterial solute-binding protein 2 family.</text>
</comment>
<dbReference type="GO" id="GO:0030313">
    <property type="term" value="C:cell envelope"/>
    <property type="evidence" value="ECO:0007669"/>
    <property type="project" value="UniProtKB-SubCell"/>
</dbReference>
<keyword evidence="3" id="KW-0732">Signal</keyword>
<feature type="transmembrane region" description="Helical" evidence="5">
    <location>
        <begin position="37"/>
        <end position="57"/>
    </location>
</feature>
<gene>
    <name evidence="7" type="ORF">S01H1_08948</name>
</gene>
<dbReference type="NCBIfam" id="NF007936">
    <property type="entry name" value="PRK10653.1"/>
    <property type="match status" value="1"/>
</dbReference>